<keyword evidence="1" id="KW-0472">Membrane</keyword>
<keyword evidence="1" id="KW-0812">Transmembrane</keyword>
<sequence length="57" mass="6227">MDYLIIVLAIIAVVAVLKIVKSAFKFVLTAIIVLLALYYMDMQGFIDLGPILDALGI</sequence>
<dbReference type="AlphaFoldDB" id="A0A1G8LZR3"/>
<proteinExistence type="predicted"/>
<dbReference type="Proteomes" id="UP000183255">
    <property type="component" value="Unassembled WGS sequence"/>
</dbReference>
<accession>A0A1G8LZR3</accession>
<keyword evidence="1" id="KW-1133">Transmembrane helix</keyword>
<evidence type="ECO:0000313" key="2">
    <source>
        <dbReference type="EMBL" id="SDI61191.1"/>
    </source>
</evidence>
<name>A0A1G8LZR3_9CLOT</name>
<evidence type="ECO:0000256" key="1">
    <source>
        <dbReference type="SAM" id="Phobius"/>
    </source>
</evidence>
<dbReference type="RefSeq" id="WP_155953243.1">
    <property type="nucleotide sequence ID" value="NZ_DAMANS010000017.1"/>
</dbReference>
<feature type="transmembrane region" description="Helical" evidence="1">
    <location>
        <begin position="6"/>
        <end position="39"/>
    </location>
</feature>
<reference evidence="2 3" key="1">
    <citation type="submission" date="2016-10" db="EMBL/GenBank/DDBJ databases">
        <authorList>
            <person name="de Groot N.N."/>
        </authorList>
    </citation>
    <scope>NUCLEOTIDE SEQUENCE [LARGE SCALE GENOMIC DNA]</scope>
    <source>
        <strain evidence="2 3">CGMCC 1.5058</strain>
    </source>
</reference>
<evidence type="ECO:0000313" key="3">
    <source>
        <dbReference type="Proteomes" id="UP000183255"/>
    </source>
</evidence>
<gene>
    <name evidence="2" type="ORF">SAMN05421804_103235</name>
</gene>
<organism evidence="2 3">
    <name type="scientific">Proteiniclasticum ruminis</name>
    <dbReference type="NCBI Taxonomy" id="398199"/>
    <lineage>
        <taxon>Bacteria</taxon>
        <taxon>Bacillati</taxon>
        <taxon>Bacillota</taxon>
        <taxon>Clostridia</taxon>
        <taxon>Eubacteriales</taxon>
        <taxon>Clostridiaceae</taxon>
        <taxon>Proteiniclasticum</taxon>
    </lineage>
</organism>
<protein>
    <submittedName>
        <fullName evidence="2">Uncharacterized protein</fullName>
    </submittedName>
</protein>
<dbReference type="EMBL" id="FNDZ01000003">
    <property type="protein sequence ID" value="SDI61191.1"/>
    <property type="molecule type" value="Genomic_DNA"/>
</dbReference>